<keyword evidence="5" id="KW-1185">Reference proteome</keyword>
<name>A0A1M6LIH5_9CLOT</name>
<dbReference type="InterPro" id="IPR050090">
    <property type="entry name" value="Tyrosine_recombinase_XerCD"/>
</dbReference>
<dbReference type="Pfam" id="PF13102">
    <property type="entry name" value="Phage_int_SAM_5"/>
    <property type="match status" value="1"/>
</dbReference>
<dbReference type="Pfam" id="PF00589">
    <property type="entry name" value="Phage_integrase"/>
    <property type="match status" value="1"/>
</dbReference>
<dbReference type="SUPFAM" id="SSF56349">
    <property type="entry name" value="DNA breaking-rejoining enzymes"/>
    <property type="match status" value="1"/>
</dbReference>
<feature type="domain" description="Tyr recombinase" evidence="3">
    <location>
        <begin position="124"/>
        <end position="306"/>
    </location>
</feature>
<evidence type="ECO:0000256" key="1">
    <source>
        <dbReference type="ARBA" id="ARBA00023125"/>
    </source>
</evidence>
<accession>A0A1M6LIH5</accession>
<dbReference type="STRING" id="1121302.SAMN02745163_02392"/>
<dbReference type="AlphaFoldDB" id="A0A1M6LIH5"/>
<dbReference type="InterPro" id="IPR002104">
    <property type="entry name" value="Integrase_catalytic"/>
</dbReference>
<keyword evidence="1" id="KW-0238">DNA-binding</keyword>
<dbReference type="GO" id="GO:0006310">
    <property type="term" value="P:DNA recombination"/>
    <property type="evidence" value="ECO:0007669"/>
    <property type="project" value="UniProtKB-KW"/>
</dbReference>
<dbReference type="OrthoDB" id="107900at2"/>
<dbReference type="InterPro" id="IPR011010">
    <property type="entry name" value="DNA_brk_join_enz"/>
</dbReference>
<dbReference type="Gene3D" id="1.10.443.10">
    <property type="entry name" value="Intergrase catalytic core"/>
    <property type="match status" value="1"/>
</dbReference>
<organism evidence="4 5">
    <name type="scientific">Clostridium cavendishii DSM 21758</name>
    <dbReference type="NCBI Taxonomy" id="1121302"/>
    <lineage>
        <taxon>Bacteria</taxon>
        <taxon>Bacillati</taxon>
        <taxon>Bacillota</taxon>
        <taxon>Clostridia</taxon>
        <taxon>Eubacteriales</taxon>
        <taxon>Clostridiaceae</taxon>
        <taxon>Clostridium</taxon>
    </lineage>
</organism>
<dbReference type="PANTHER" id="PTHR30349">
    <property type="entry name" value="PHAGE INTEGRASE-RELATED"/>
    <property type="match status" value="1"/>
</dbReference>
<gene>
    <name evidence="4" type="ORF">SAMN02745163_02392</name>
</gene>
<evidence type="ECO:0000313" key="4">
    <source>
        <dbReference type="EMBL" id="SHJ70994.1"/>
    </source>
</evidence>
<dbReference type="RefSeq" id="WP_072987691.1">
    <property type="nucleotide sequence ID" value="NZ_FQZB01000010.1"/>
</dbReference>
<evidence type="ECO:0000259" key="3">
    <source>
        <dbReference type="PROSITE" id="PS51898"/>
    </source>
</evidence>
<protein>
    <submittedName>
        <fullName evidence="4">Integrase/recombinase XerD</fullName>
    </submittedName>
</protein>
<dbReference type="InterPro" id="IPR025269">
    <property type="entry name" value="SAM-like_dom"/>
</dbReference>
<reference evidence="4 5" key="1">
    <citation type="submission" date="2016-11" db="EMBL/GenBank/DDBJ databases">
        <authorList>
            <person name="Jaros S."/>
            <person name="Januszkiewicz K."/>
            <person name="Wedrychowicz H."/>
        </authorList>
    </citation>
    <scope>NUCLEOTIDE SEQUENCE [LARGE SCALE GENOMIC DNA]</scope>
    <source>
        <strain evidence="4 5">DSM 21758</strain>
    </source>
</reference>
<dbReference type="PANTHER" id="PTHR30349:SF92">
    <property type="entry name" value="SITE-SPECIFIC RECOMBINASE"/>
    <property type="match status" value="1"/>
</dbReference>
<dbReference type="InterPro" id="IPR010998">
    <property type="entry name" value="Integrase_recombinase_N"/>
</dbReference>
<evidence type="ECO:0000313" key="5">
    <source>
        <dbReference type="Proteomes" id="UP000184310"/>
    </source>
</evidence>
<evidence type="ECO:0000256" key="2">
    <source>
        <dbReference type="ARBA" id="ARBA00023172"/>
    </source>
</evidence>
<keyword evidence="2" id="KW-0233">DNA recombination</keyword>
<dbReference type="PROSITE" id="PS51898">
    <property type="entry name" value="TYR_RECOMBINASE"/>
    <property type="match status" value="1"/>
</dbReference>
<dbReference type="GO" id="GO:0015074">
    <property type="term" value="P:DNA integration"/>
    <property type="evidence" value="ECO:0007669"/>
    <property type="project" value="InterPro"/>
</dbReference>
<dbReference type="Proteomes" id="UP000184310">
    <property type="component" value="Unassembled WGS sequence"/>
</dbReference>
<dbReference type="EMBL" id="FQZB01000010">
    <property type="protein sequence ID" value="SHJ70994.1"/>
    <property type="molecule type" value="Genomic_DNA"/>
</dbReference>
<dbReference type="Gene3D" id="1.10.150.130">
    <property type="match status" value="1"/>
</dbReference>
<sequence length="323" mass="38187">MAKTKGYKIGMVNKQGMLFKDLCEMYFKRCEANGVSHHTTNGYKNILKYFYEYLQYKGVSEEFYCYEFTAYTFEDFKVHIKQVRKVKDITVNSYIRKLTPMLSYGMELGYIEKFPYSYVKHQEVFKDIYTEEELKLLLKKPSKEDTTNRFAEFRNWAIINFLLGTGIRALELRELKISNVDLKEGLVNLSHTKNRKPRQVPISNVLHKVLVEYLQVRGGTPNDYLFCTSYGDRMPRTTLQMGIVKYAKRRGVFRYSLHLFRHTFATLFLREGGDIYTLKRLLGHSSYRMTEYYLHLDGKDLKCATAFNPLDKIKVENTMIKMK</sequence>
<proteinExistence type="predicted"/>
<dbReference type="InterPro" id="IPR013762">
    <property type="entry name" value="Integrase-like_cat_sf"/>
</dbReference>
<dbReference type="GO" id="GO:0003677">
    <property type="term" value="F:DNA binding"/>
    <property type="evidence" value="ECO:0007669"/>
    <property type="project" value="UniProtKB-KW"/>
</dbReference>